<feature type="region of interest" description="Disordered" evidence="1">
    <location>
        <begin position="137"/>
        <end position="583"/>
    </location>
</feature>
<dbReference type="Pfam" id="PF00168">
    <property type="entry name" value="C2"/>
    <property type="match status" value="1"/>
</dbReference>
<evidence type="ECO:0000313" key="4">
    <source>
        <dbReference type="Proteomes" id="UP000757232"/>
    </source>
</evidence>
<feature type="compositionally biased region" description="Basic and acidic residues" evidence="1">
    <location>
        <begin position="650"/>
        <end position="680"/>
    </location>
</feature>
<reference evidence="3" key="1">
    <citation type="submission" date="2016-06" db="EMBL/GenBank/DDBJ databases">
        <title>Draft Genome sequence of the fungus Inonotus baumii.</title>
        <authorList>
            <person name="Zhu H."/>
            <person name="Lin W."/>
        </authorList>
    </citation>
    <scope>NUCLEOTIDE SEQUENCE</scope>
    <source>
        <strain evidence="3">821</strain>
    </source>
</reference>
<evidence type="ECO:0000256" key="1">
    <source>
        <dbReference type="SAM" id="MobiDB-lite"/>
    </source>
</evidence>
<dbReference type="Gene3D" id="2.60.40.150">
    <property type="entry name" value="C2 domain"/>
    <property type="match status" value="1"/>
</dbReference>
<feature type="compositionally biased region" description="Basic and acidic residues" evidence="1">
    <location>
        <begin position="616"/>
        <end position="643"/>
    </location>
</feature>
<dbReference type="PROSITE" id="PS50004">
    <property type="entry name" value="C2"/>
    <property type="match status" value="1"/>
</dbReference>
<evidence type="ECO:0000313" key="3">
    <source>
        <dbReference type="EMBL" id="OCB90194.1"/>
    </source>
</evidence>
<accession>A0A9Q5I299</accession>
<dbReference type="InterPro" id="IPR000008">
    <property type="entry name" value="C2_dom"/>
</dbReference>
<organism evidence="3 4">
    <name type="scientific">Sanghuangporus baumii</name>
    <name type="common">Phellinus baumii</name>
    <dbReference type="NCBI Taxonomy" id="108892"/>
    <lineage>
        <taxon>Eukaryota</taxon>
        <taxon>Fungi</taxon>
        <taxon>Dikarya</taxon>
        <taxon>Basidiomycota</taxon>
        <taxon>Agaricomycotina</taxon>
        <taxon>Agaricomycetes</taxon>
        <taxon>Hymenochaetales</taxon>
        <taxon>Hymenochaetaceae</taxon>
        <taxon>Sanghuangporus</taxon>
    </lineage>
</organism>
<feature type="compositionally biased region" description="Pro residues" evidence="1">
    <location>
        <begin position="356"/>
        <end position="376"/>
    </location>
</feature>
<protein>
    <recommendedName>
        <fullName evidence="2">C2 domain-containing protein</fullName>
    </recommendedName>
</protein>
<dbReference type="SMART" id="SM00239">
    <property type="entry name" value="C2"/>
    <property type="match status" value="1"/>
</dbReference>
<feature type="compositionally biased region" description="Low complexity" evidence="1">
    <location>
        <begin position="523"/>
        <end position="534"/>
    </location>
</feature>
<dbReference type="SUPFAM" id="SSF49562">
    <property type="entry name" value="C2 domain (Calcium/lipid-binding domain, CaLB)"/>
    <property type="match status" value="1"/>
</dbReference>
<dbReference type="InterPro" id="IPR035892">
    <property type="entry name" value="C2_domain_sf"/>
</dbReference>
<feature type="compositionally biased region" description="Polar residues" evidence="1">
    <location>
        <begin position="321"/>
        <end position="330"/>
    </location>
</feature>
<feature type="compositionally biased region" description="Low complexity" evidence="1">
    <location>
        <begin position="259"/>
        <end position="269"/>
    </location>
</feature>
<dbReference type="OrthoDB" id="270970at2759"/>
<gene>
    <name evidence="3" type="ORF">A7U60_g2565</name>
</gene>
<evidence type="ECO:0000259" key="2">
    <source>
        <dbReference type="PROSITE" id="PS50004"/>
    </source>
</evidence>
<feature type="domain" description="C2" evidence="2">
    <location>
        <begin position="1"/>
        <end position="113"/>
    </location>
</feature>
<name>A0A9Q5I299_SANBA</name>
<dbReference type="InterPro" id="IPR052981">
    <property type="entry name" value="Ingression_C2_domain"/>
</dbReference>
<comment type="caution">
    <text evidence="3">The sequence shown here is derived from an EMBL/GenBank/DDBJ whole genome shotgun (WGS) entry which is preliminary data.</text>
</comment>
<feature type="compositionally biased region" description="Polar residues" evidence="1">
    <location>
        <begin position="551"/>
        <end position="563"/>
    </location>
</feature>
<keyword evidence="4" id="KW-1185">Reference proteome</keyword>
<dbReference type="Proteomes" id="UP000757232">
    <property type="component" value="Unassembled WGS sequence"/>
</dbReference>
<dbReference type="PANTHER" id="PTHR47052:SF3">
    <property type="entry name" value="INGRESSION PROTEIN 1"/>
    <property type="match status" value="1"/>
</dbReference>
<dbReference type="PANTHER" id="PTHR47052">
    <property type="entry name" value="CONSERVED SERINE PROLINE-RICH PROTEIN (AFU_ORTHOLOGUE AFUA_2G01790)"/>
    <property type="match status" value="1"/>
</dbReference>
<feature type="compositionally biased region" description="Low complexity" evidence="1">
    <location>
        <begin position="681"/>
        <end position="692"/>
    </location>
</feature>
<feature type="compositionally biased region" description="Pro residues" evidence="1">
    <location>
        <begin position="427"/>
        <end position="443"/>
    </location>
</feature>
<sequence>MAAAANPKELGVLVVVVLKARNLPDKHTFSKQDPYTVIQLGPFKEKTKIDKRGGQHPVWDEDLHLKVLSQETKENRTLKVSCYAKESKGDELIGAGEIDIKETLKTGEFDDWVKLEIDGVYRGEVYLEMTFFAAGPPSLNRRPSKMAPSERLWRPPQTPPKMSPYNSPPARYAADLGASAPTRPSHLAPPHESRSQSPSSRTAPPPPAKDEVPAAPKPAPLRASAGKTGSAGTSPKTDPVPIPAALRPGGPGAQRRQHSSSLPASPAHANYQFPSSGSSPGVAYGSQPSNGLAAPPGQPAYTSPLDDHVIRPPISPPAQAVTASPRNDYSTLPPVGDTRQRTYSSSYPGSGYAQPTHPPTSAPSQPAYPPAYPPVSPLGQNQVFPHPPSSAPSHPQTAYDLHHQNTYSPYPPVSSGSAPYPSINPSYDPPPLSAYTSSPPPSTAPAVPVQSAGSLHLSFPEPSISSAPASGGYPPVVHPTTASALFPGETEEERQKRLETRYSSPMPLPPGASPPPPPPKPAQSPFAKSASPSPELSHEHDFPQSRHHQHQTVSDASSSTAKHTPSAPTVPRPSPSRVPESYLERERLALERLRQEEADAELARRLAAEAEAEAEAEAKTRAEGRKALEAEEGRRKERVEMKRPAQARVRTVEETDEELARRLARELNSDVLEEVRKQNSRDGSSGRSSNGGPMPGGW</sequence>
<dbReference type="AlphaFoldDB" id="A0A9Q5I299"/>
<feature type="region of interest" description="Disordered" evidence="1">
    <location>
        <begin position="605"/>
        <end position="698"/>
    </location>
</feature>
<proteinExistence type="predicted"/>
<feature type="compositionally biased region" description="Pro residues" evidence="1">
    <location>
        <begin position="506"/>
        <end position="522"/>
    </location>
</feature>
<dbReference type="EMBL" id="LNZH02000139">
    <property type="protein sequence ID" value="OCB90194.1"/>
    <property type="molecule type" value="Genomic_DNA"/>
</dbReference>